<dbReference type="Proteomes" id="UP000326924">
    <property type="component" value="Unassembled WGS sequence"/>
</dbReference>
<dbReference type="InterPro" id="IPR013087">
    <property type="entry name" value="Znf_C2H2_type"/>
</dbReference>
<comment type="caution">
    <text evidence="4">The sequence shown here is derived from an EMBL/GenBank/DDBJ whole genome shotgun (WGS) entry which is preliminary data.</text>
</comment>
<evidence type="ECO:0000313" key="4">
    <source>
        <dbReference type="EMBL" id="KAA8895333.1"/>
    </source>
</evidence>
<accession>A0A5J5EJI6</accession>
<dbReference type="Gene3D" id="3.30.160.60">
    <property type="entry name" value="Classic Zinc Finger"/>
    <property type="match status" value="1"/>
</dbReference>
<dbReference type="InParanoid" id="A0A5J5EJI6"/>
<dbReference type="PROSITE" id="PS50157">
    <property type="entry name" value="ZINC_FINGER_C2H2_2"/>
    <property type="match status" value="1"/>
</dbReference>
<feature type="region of interest" description="Disordered" evidence="2">
    <location>
        <begin position="56"/>
        <end position="148"/>
    </location>
</feature>
<feature type="compositionally biased region" description="Acidic residues" evidence="2">
    <location>
        <begin position="119"/>
        <end position="137"/>
    </location>
</feature>
<feature type="domain" description="C2H2-type" evidence="3">
    <location>
        <begin position="153"/>
        <end position="184"/>
    </location>
</feature>
<evidence type="ECO:0000259" key="3">
    <source>
        <dbReference type="PROSITE" id="PS50157"/>
    </source>
</evidence>
<dbReference type="EMBL" id="VXIS01000272">
    <property type="protein sequence ID" value="KAA8895333.1"/>
    <property type="molecule type" value="Genomic_DNA"/>
</dbReference>
<dbReference type="SUPFAM" id="SSF57667">
    <property type="entry name" value="beta-beta-alpha zinc fingers"/>
    <property type="match status" value="1"/>
</dbReference>
<protein>
    <recommendedName>
        <fullName evidence="3">C2H2-type domain-containing protein</fullName>
    </recommendedName>
</protein>
<keyword evidence="1" id="KW-0479">Metal-binding</keyword>
<dbReference type="InterPro" id="IPR036236">
    <property type="entry name" value="Znf_C2H2_sf"/>
</dbReference>
<dbReference type="AlphaFoldDB" id="A0A5J5EJI6"/>
<dbReference type="PROSITE" id="PS00028">
    <property type="entry name" value="ZINC_FINGER_C2H2_1"/>
    <property type="match status" value="1"/>
</dbReference>
<proteinExistence type="predicted"/>
<name>A0A5J5EJI6_9PEZI</name>
<dbReference type="OrthoDB" id="1939603at2759"/>
<feature type="compositionally biased region" description="Basic and acidic residues" evidence="2">
    <location>
        <begin position="138"/>
        <end position="148"/>
    </location>
</feature>
<feature type="compositionally biased region" description="Acidic residues" evidence="2">
    <location>
        <begin position="63"/>
        <end position="96"/>
    </location>
</feature>
<keyword evidence="5" id="KW-1185">Reference proteome</keyword>
<gene>
    <name evidence="4" type="ORF">FN846DRAFT_911899</name>
</gene>
<evidence type="ECO:0000256" key="2">
    <source>
        <dbReference type="SAM" id="MobiDB-lite"/>
    </source>
</evidence>
<evidence type="ECO:0000313" key="5">
    <source>
        <dbReference type="Proteomes" id="UP000326924"/>
    </source>
</evidence>
<keyword evidence="1" id="KW-0863">Zinc-finger</keyword>
<organism evidence="4 5">
    <name type="scientific">Sphaerosporella brunnea</name>
    <dbReference type="NCBI Taxonomy" id="1250544"/>
    <lineage>
        <taxon>Eukaryota</taxon>
        <taxon>Fungi</taxon>
        <taxon>Dikarya</taxon>
        <taxon>Ascomycota</taxon>
        <taxon>Pezizomycotina</taxon>
        <taxon>Pezizomycetes</taxon>
        <taxon>Pezizales</taxon>
        <taxon>Pyronemataceae</taxon>
        <taxon>Sphaerosporella</taxon>
    </lineage>
</organism>
<sequence length="201" mass="22326">MSRNGIPPLSGASRTTAIWLETTGGNLPQPEHLLWDLSHYFGVNASDVRRLLAAADESGSYTGDEDSEESDESGSYTGDEDSEESGSYTGDEDSKESDESGSYTGDEDSEESGSYTRDEDSEESDGDEDSEESDESGSDIHRFRERPEIERPFKCEWEGCDKAYGRLWNLNKHVTKERHGARRTTKCKNQRGLMQAIASVD</sequence>
<evidence type="ECO:0000256" key="1">
    <source>
        <dbReference type="PROSITE-ProRule" id="PRU00042"/>
    </source>
</evidence>
<dbReference type="GO" id="GO:0008270">
    <property type="term" value="F:zinc ion binding"/>
    <property type="evidence" value="ECO:0007669"/>
    <property type="project" value="UniProtKB-KW"/>
</dbReference>
<reference evidence="4 5" key="1">
    <citation type="submission" date="2019-09" db="EMBL/GenBank/DDBJ databases">
        <title>Draft genome of the ectomycorrhizal ascomycete Sphaerosporella brunnea.</title>
        <authorList>
            <consortium name="DOE Joint Genome Institute"/>
            <person name="Benucci G.M."/>
            <person name="Marozzi G."/>
            <person name="Antonielli L."/>
            <person name="Sanchez S."/>
            <person name="Marco P."/>
            <person name="Wang X."/>
            <person name="Falini L.B."/>
            <person name="Barry K."/>
            <person name="Haridas S."/>
            <person name="Lipzen A."/>
            <person name="Labutti K."/>
            <person name="Grigoriev I.V."/>
            <person name="Murat C."/>
            <person name="Martin F."/>
            <person name="Albertini E."/>
            <person name="Donnini D."/>
            <person name="Bonito G."/>
        </authorList>
    </citation>
    <scope>NUCLEOTIDE SEQUENCE [LARGE SCALE GENOMIC DNA]</scope>
    <source>
        <strain evidence="4 5">Sb_GMNB300</strain>
    </source>
</reference>
<keyword evidence="1" id="KW-0862">Zinc</keyword>